<keyword evidence="3" id="KW-1185">Reference proteome</keyword>
<dbReference type="Pfam" id="PF01381">
    <property type="entry name" value="HTH_3"/>
    <property type="match status" value="1"/>
</dbReference>
<feature type="domain" description="HTH cro/C1-type" evidence="1">
    <location>
        <begin position="14"/>
        <end position="71"/>
    </location>
</feature>
<dbReference type="InterPro" id="IPR001387">
    <property type="entry name" value="Cro/C1-type_HTH"/>
</dbReference>
<name>A0ABU4LCH9_9ACTN</name>
<gene>
    <name evidence="2" type="ORF">PV517_32765</name>
</gene>
<accession>A0ABU4LCH9</accession>
<sequence length="167" mass="17766">MKLEKAIGRKLAWARRIRGLSQAQLGEALGAYLEKPWSRQAVNAAERGDRAFTARDLLALALALETPVTTLLIPLGSSDEVELPSGAALDRAQYRSAILHPDAGKTSALAESLEDLKRVHAAFGQMIDLHQRIGLELNMGLDMLASAAEVLGATPENDPGESGDADG</sequence>
<proteinExistence type="predicted"/>
<reference evidence="2 3" key="1">
    <citation type="journal article" date="2023" name="Microb. Genom.">
        <title>Mesoterricola silvestris gen. nov., sp. nov., Mesoterricola sediminis sp. nov., Geothrix oryzae sp. nov., Geothrix edaphica sp. nov., Geothrix rubra sp. nov., and Geothrix limicola sp. nov., six novel members of Acidobacteriota isolated from soils.</title>
        <authorList>
            <person name="Weisberg A.J."/>
            <person name="Pearce E."/>
            <person name="Kramer C.G."/>
            <person name="Chang J.H."/>
            <person name="Clarke C.R."/>
        </authorList>
    </citation>
    <scope>NUCLEOTIDE SEQUENCE [LARGE SCALE GENOMIC DNA]</scope>
    <source>
        <strain evidence="2 3">NRRL_B-2795</strain>
    </source>
</reference>
<dbReference type="SUPFAM" id="SSF47413">
    <property type="entry name" value="lambda repressor-like DNA-binding domains"/>
    <property type="match status" value="1"/>
</dbReference>
<dbReference type="CDD" id="cd00093">
    <property type="entry name" value="HTH_XRE"/>
    <property type="match status" value="1"/>
</dbReference>
<dbReference type="SMART" id="SM00530">
    <property type="entry name" value="HTH_XRE"/>
    <property type="match status" value="1"/>
</dbReference>
<evidence type="ECO:0000259" key="1">
    <source>
        <dbReference type="PROSITE" id="PS50943"/>
    </source>
</evidence>
<dbReference type="PROSITE" id="PS50943">
    <property type="entry name" value="HTH_CROC1"/>
    <property type="match status" value="1"/>
</dbReference>
<dbReference type="InterPro" id="IPR010982">
    <property type="entry name" value="Lambda_DNA-bd_dom_sf"/>
</dbReference>
<protein>
    <submittedName>
        <fullName evidence="2">Helix-turn-helix transcriptional regulator</fullName>
    </submittedName>
</protein>
<dbReference type="Proteomes" id="UP001271723">
    <property type="component" value="Unassembled WGS sequence"/>
</dbReference>
<dbReference type="RefSeq" id="WP_179202862.1">
    <property type="nucleotide sequence ID" value="NZ_JAGJBZ010000003.1"/>
</dbReference>
<dbReference type="EMBL" id="JARAVY010000015">
    <property type="protein sequence ID" value="MDX2913429.1"/>
    <property type="molecule type" value="Genomic_DNA"/>
</dbReference>
<evidence type="ECO:0000313" key="2">
    <source>
        <dbReference type="EMBL" id="MDX2913429.1"/>
    </source>
</evidence>
<organism evidence="2 3">
    <name type="scientific">Streptomyces griseiscabiei</name>
    <dbReference type="NCBI Taxonomy" id="2993540"/>
    <lineage>
        <taxon>Bacteria</taxon>
        <taxon>Bacillati</taxon>
        <taxon>Actinomycetota</taxon>
        <taxon>Actinomycetes</taxon>
        <taxon>Kitasatosporales</taxon>
        <taxon>Streptomycetaceae</taxon>
        <taxon>Streptomyces</taxon>
    </lineage>
</organism>
<dbReference type="Gene3D" id="1.10.260.40">
    <property type="entry name" value="lambda repressor-like DNA-binding domains"/>
    <property type="match status" value="1"/>
</dbReference>
<comment type="caution">
    <text evidence="2">The sequence shown here is derived from an EMBL/GenBank/DDBJ whole genome shotgun (WGS) entry which is preliminary data.</text>
</comment>
<evidence type="ECO:0000313" key="3">
    <source>
        <dbReference type="Proteomes" id="UP001271723"/>
    </source>
</evidence>